<feature type="region of interest" description="Disordered" evidence="1">
    <location>
        <begin position="160"/>
        <end position="201"/>
    </location>
</feature>
<keyword evidence="3" id="KW-1185">Reference proteome</keyword>
<dbReference type="PANTHER" id="PTHR31065:SF56">
    <property type="entry name" value="OS11G0428700 PROTEIN"/>
    <property type="match status" value="1"/>
</dbReference>
<organism evidence="2 3">
    <name type="scientific">Rhynchospora pubera</name>
    <dbReference type="NCBI Taxonomy" id="906938"/>
    <lineage>
        <taxon>Eukaryota</taxon>
        <taxon>Viridiplantae</taxon>
        <taxon>Streptophyta</taxon>
        <taxon>Embryophyta</taxon>
        <taxon>Tracheophyta</taxon>
        <taxon>Spermatophyta</taxon>
        <taxon>Magnoliopsida</taxon>
        <taxon>Liliopsida</taxon>
        <taxon>Poales</taxon>
        <taxon>Cyperaceae</taxon>
        <taxon>Cyperoideae</taxon>
        <taxon>Rhynchosporeae</taxon>
        <taxon>Rhynchospora</taxon>
    </lineage>
</organism>
<evidence type="ECO:0000256" key="1">
    <source>
        <dbReference type="SAM" id="MobiDB-lite"/>
    </source>
</evidence>
<dbReference type="EMBL" id="JAMFTS010000003">
    <property type="protein sequence ID" value="KAJ4783018.1"/>
    <property type="molecule type" value="Genomic_DNA"/>
</dbReference>
<reference evidence="2" key="1">
    <citation type="submission" date="2022-08" db="EMBL/GenBank/DDBJ databases">
        <authorList>
            <person name="Marques A."/>
        </authorList>
    </citation>
    <scope>NUCLEOTIDE SEQUENCE</scope>
    <source>
        <strain evidence="2">RhyPub2mFocal</strain>
        <tissue evidence="2">Leaves</tissue>
    </source>
</reference>
<dbReference type="PANTHER" id="PTHR31065">
    <property type="entry name" value="PLATZ TRANSCRIPTION FACTOR FAMILY PROTEIN"/>
    <property type="match status" value="1"/>
</dbReference>
<proteinExistence type="predicted"/>
<name>A0AAV8EXI9_9POAL</name>
<accession>A0AAV8EXI9</accession>
<evidence type="ECO:0000313" key="2">
    <source>
        <dbReference type="EMBL" id="KAJ4783018.1"/>
    </source>
</evidence>
<evidence type="ECO:0000313" key="3">
    <source>
        <dbReference type="Proteomes" id="UP001140206"/>
    </source>
</evidence>
<dbReference type="AlphaFoldDB" id="A0AAV8EXI9"/>
<comment type="caution">
    <text evidence="2">The sequence shown here is derived from an EMBL/GenBank/DDBJ whole genome shotgun (WGS) entry which is preliminary data.</text>
</comment>
<protein>
    <submittedName>
        <fullName evidence="2">PLATZ transcription factor family protein</fullName>
    </submittedName>
</protein>
<feature type="compositionally biased region" description="Basic residues" evidence="1">
    <location>
        <begin position="189"/>
        <end position="201"/>
    </location>
</feature>
<sequence>MANVARIPDGKDKIMVTLAPAWLETMLITQFFTPCDHHPDMPRNERNLFCTDCSECSLAFCIYCRSNHHANHRIVQIRRSSYHEVVRVVEVEGLIDVKGVHTYIINSAKVFFLNERPQPKGIGAAAGKAAASPYFCELSRIKSNGDATFLLDEYEQSNSNNRVEGANGRSLNDAGVEDGTSVRKDVKRGSLRPANRSRKGIPHSKEGYIALVWQA</sequence>
<dbReference type="Pfam" id="PF04640">
    <property type="entry name" value="PLATZ"/>
    <property type="match status" value="1"/>
</dbReference>
<dbReference type="InterPro" id="IPR006734">
    <property type="entry name" value="PLATZ"/>
</dbReference>
<gene>
    <name evidence="2" type="ORF">LUZ62_067275</name>
</gene>
<dbReference type="Proteomes" id="UP001140206">
    <property type="component" value="Chromosome 3"/>
</dbReference>